<dbReference type="GO" id="GO:0000981">
    <property type="term" value="F:DNA-binding transcription factor activity, RNA polymerase II-specific"/>
    <property type="evidence" value="ECO:0007669"/>
    <property type="project" value="InterPro"/>
</dbReference>
<keyword evidence="1" id="KW-0479">Metal-binding</keyword>
<dbReference type="GO" id="GO:0003677">
    <property type="term" value="F:DNA binding"/>
    <property type="evidence" value="ECO:0007669"/>
    <property type="project" value="InterPro"/>
</dbReference>
<reference evidence="7" key="1">
    <citation type="submission" date="2022-07" db="EMBL/GenBank/DDBJ databases">
        <title>Draft genome sequence of Zalerion maritima ATCC 34329, a (micro)plastics degrading marine fungus.</title>
        <authorList>
            <person name="Paco A."/>
            <person name="Goncalves M.F.M."/>
            <person name="Rocha-Santos T.A.P."/>
            <person name="Alves A."/>
        </authorList>
    </citation>
    <scope>NUCLEOTIDE SEQUENCE</scope>
    <source>
        <strain evidence="7">ATCC 34329</strain>
    </source>
</reference>
<proteinExistence type="predicted"/>
<dbReference type="Pfam" id="PF00172">
    <property type="entry name" value="Zn_clus"/>
    <property type="match status" value="1"/>
</dbReference>
<dbReference type="EMBL" id="JAKWBI020000260">
    <property type="protein sequence ID" value="KAJ2897697.1"/>
    <property type="molecule type" value="Genomic_DNA"/>
</dbReference>
<keyword evidence="2" id="KW-0805">Transcription regulation</keyword>
<keyword evidence="3" id="KW-0804">Transcription</keyword>
<evidence type="ECO:0000256" key="4">
    <source>
        <dbReference type="ARBA" id="ARBA00023242"/>
    </source>
</evidence>
<dbReference type="PANTHER" id="PTHR47424">
    <property type="entry name" value="REGULATORY PROTEIN GAL4"/>
    <property type="match status" value="1"/>
</dbReference>
<dbReference type="PROSITE" id="PS50048">
    <property type="entry name" value="ZN2_CY6_FUNGAL_2"/>
    <property type="match status" value="1"/>
</dbReference>
<feature type="domain" description="Zn(2)-C6 fungal-type" evidence="6">
    <location>
        <begin position="71"/>
        <end position="101"/>
    </location>
</feature>
<evidence type="ECO:0000313" key="8">
    <source>
        <dbReference type="Proteomes" id="UP001201980"/>
    </source>
</evidence>
<dbReference type="GO" id="GO:0008270">
    <property type="term" value="F:zinc ion binding"/>
    <property type="evidence" value="ECO:0007669"/>
    <property type="project" value="InterPro"/>
</dbReference>
<dbReference type="CDD" id="cd00067">
    <property type="entry name" value="GAL4"/>
    <property type="match status" value="1"/>
</dbReference>
<keyword evidence="8" id="KW-1185">Reference proteome</keyword>
<keyword evidence="4" id="KW-0539">Nucleus</keyword>
<accession>A0AAD5RSE0</accession>
<organism evidence="7 8">
    <name type="scientific">Zalerion maritima</name>
    <dbReference type="NCBI Taxonomy" id="339359"/>
    <lineage>
        <taxon>Eukaryota</taxon>
        <taxon>Fungi</taxon>
        <taxon>Dikarya</taxon>
        <taxon>Ascomycota</taxon>
        <taxon>Pezizomycotina</taxon>
        <taxon>Sordariomycetes</taxon>
        <taxon>Lulworthiomycetidae</taxon>
        <taxon>Lulworthiales</taxon>
        <taxon>Lulworthiaceae</taxon>
        <taxon>Zalerion</taxon>
    </lineage>
</organism>
<dbReference type="GO" id="GO:0006351">
    <property type="term" value="P:DNA-templated transcription"/>
    <property type="evidence" value="ECO:0007669"/>
    <property type="project" value="InterPro"/>
</dbReference>
<name>A0AAD5RSE0_9PEZI</name>
<feature type="region of interest" description="Disordered" evidence="5">
    <location>
        <begin position="19"/>
        <end position="66"/>
    </location>
</feature>
<protein>
    <submittedName>
        <fullName evidence="7">Proline utilization trans-activator</fullName>
    </submittedName>
</protein>
<dbReference type="InterPro" id="IPR051127">
    <property type="entry name" value="Fungal_SecMet_Regulators"/>
</dbReference>
<gene>
    <name evidence="7" type="ORF">MKZ38_004474</name>
</gene>
<comment type="caution">
    <text evidence="7">The sequence shown here is derived from an EMBL/GenBank/DDBJ whole genome shotgun (WGS) entry which is preliminary data.</text>
</comment>
<dbReference type="Pfam" id="PF04082">
    <property type="entry name" value="Fungal_trans"/>
    <property type="match status" value="1"/>
</dbReference>
<dbReference type="PANTHER" id="PTHR47424:SF6">
    <property type="entry name" value="PROLINE UTILIZATION TRANS-ACTIVATOR"/>
    <property type="match status" value="1"/>
</dbReference>
<dbReference type="AlphaFoldDB" id="A0AAD5RSE0"/>
<sequence length="843" mass="92478">MQILPQIQQEPSIFESTMAGVSTAASPTPALPEGVSVAENSGIDHDDIPSSLQTSPRQPPPSAPGQLKTIACDLCRRRKSFCTKTTPKCDRCKQKNLKCVYKPAKKITVTEDFIRDLQNRVRHLELEQKVRAHEHALGLTKPPAPAPKRSPEQHNQCKPTDDEEIEAASLLMGRLNVNGSGSYQGAAAADHLLRSLGQLAGIEPDEDDILNAPAARKRTFYDTDLLPSRRMMGTGYVDLPPIEVARENFRAQYEYIGTIFSFCPPAEFEELLEHGYALQCRASTLDMGSGLAFAKLLVLLAFGQLYSINKWVGRNGPPGFDLFTAATQYLPELHEDGSILFVETLALIGYFMQNLNRRDAALLYVGLASRMAISLGLHEEAGTTMRHVDEPTRERRRRVWWSVYSLDCILSAKSGTPLSIAGGDMGVSLPSRLPSEPSYCPAVVLRHYTMLSRILSDISRNIYRKARKPGAKLVVADVHGIMQQLDRWYGQLPKQLRFEPARQGSREGRGGVVSRESVSTMLHYYMCLNMTARPLFFHVVQRRLKKCGKAAAAPGGNAKDEHEDWKVGLSAPTVSVIEMCVDGARKTVEMMTVAAKVNLVATYGYMDSEHAFAAAIVLVMVCLAFPREEGNMKSMNAALALLRFMANRGNSHIADRLSLLERVRARVTGTDGDEDMASGEIGGGDSVSVLRPAGMRSPALKEKKPVPERAAQEVWAMERQDMMGDWDFNSMADLFTGQWMSTTGASQVPTTTFDSSQPETSTLDDHWLGTGSQSWAGSTPFNPVSDPALGNVLDATAPNGWDFLSGELDAGLWENSFANPRLNMDMDSDLTMLADNVGGGSQG</sequence>
<dbReference type="CDD" id="cd12148">
    <property type="entry name" value="fungal_TF_MHR"/>
    <property type="match status" value="1"/>
</dbReference>
<evidence type="ECO:0000313" key="7">
    <source>
        <dbReference type="EMBL" id="KAJ2897697.1"/>
    </source>
</evidence>
<evidence type="ECO:0000256" key="5">
    <source>
        <dbReference type="SAM" id="MobiDB-lite"/>
    </source>
</evidence>
<feature type="region of interest" description="Disordered" evidence="5">
    <location>
        <begin position="138"/>
        <end position="161"/>
    </location>
</feature>
<evidence type="ECO:0000256" key="3">
    <source>
        <dbReference type="ARBA" id="ARBA00023163"/>
    </source>
</evidence>
<dbReference type="PROSITE" id="PS00463">
    <property type="entry name" value="ZN2_CY6_FUNGAL_1"/>
    <property type="match status" value="1"/>
</dbReference>
<evidence type="ECO:0000259" key="6">
    <source>
        <dbReference type="PROSITE" id="PS50048"/>
    </source>
</evidence>
<dbReference type="Gene3D" id="4.10.240.10">
    <property type="entry name" value="Zn(2)-C6 fungal-type DNA-binding domain"/>
    <property type="match status" value="1"/>
</dbReference>
<evidence type="ECO:0000256" key="2">
    <source>
        <dbReference type="ARBA" id="ARBA00023015"/>
    </source>
</evidence>
<dbReference type="SMART" id="SM00906">
    <property type="entry name" value="Fungal_trans"/>
    <property type="match status" value="1"/>
</dbReference>
<dbReference type="InterPro" id="IPR001138">
    <property type="entry name" value="Zn2Cys6_DnaBD"/>
</dbReference>
<dbReference type="SUPFAM" id="SSF57701">
    <property type="entry name" value="Zn2/Cys6 DNA-binding domain"/>
    <property type="match status" value="1"/>
</dbReference>
<evidence type="ECO:0000256" key="1">
    <source>
        <dbReference type="ARBA" id="ARBA00022723"/>
    </source>
</evidence>
<dbReference type="InterPro" id="IPR007219">
    <property type="entry name" value="XnlR_reg_dom"/>
</dbReference>
<dbReference type="SMART" id="SM00066">
    <property type="entry name" value="GAL4"/>
    <property type="match status" value="1"/>
</dbReference>
<dbReference type="InterPro" id="IPR036864">
    <property type="entry name" value="Zn2-C6_fun-type_DNA-bd_sf"/>
</dbReference>
<dbReference type="Proteomes" id="UP001201980">
    <property type="component" value="Unassembled WGS sequence"/>
</dbReference>